<gene>
    <name evidence="3" type="ORF">Pla163_05040</name>
</gene>
<dbReference type="EMBL" id="CP036290">
    <property type="protein sequence ID" value="QDU83405.1"/>
    <property type="molecule type" value="Genomic_DNA"/>
</dbReference>
<protein>
    <submittedName>
        <fullName evidence="3">Uncharacterized protein</fullName>
    </submittedName>
</protein>
<dbReference type="RefSeq" id="WP_419186229.1">
    <property type="nucleotide sequence ID" value="NZ_CP036290.1"/>
</dbReference>
<feature type="transmembrane region" description="Helical" evidence="2">
    <location>
        <begin position="6"/>
        <end position="27"/>
    </location>
</feature>
<sequence length="50" mass="5351">MDQILSLGTLVGIVAVGLVILGGVRYTRREETDRTRRGDAFGEGAEGDDD</sequence>
<keyword evidence="4" id="KW-1185">Reference proteome</keyword>
<evidence type="ECO:0000313" key="4">
    <source>
        <dbReference type="Proteomes" id="UP000319342"/>
    </source>
</evidence>
<feature type="region of interest" description="Disordered" evidence="1">
    <location>
        <begin position="30"/>
        <end position="50"/>
    </location>
</feature>
<evidence type="ECO:0000256" key="1">
    <source>
        <dbReference type="SAM" id="MobiDB-lite"/>
    </source>
</evidence>
<accession>A0A518CW08</accession>
<dbReference type="AlphaFoldDB" id="A0A518CW08"/>
<keyword evidence="2" id="KW-0472">Membrane</keyword>
<organism evidence="3 4">
    <name type="scientific">Rohdeia mirabilis</name>
    <dbReference type="NCBI Taxonomy" id="2528008"/>
    <lineage>
        <taxon>Bacteria</taxon>
        <taxon>Pseudomonadati</taxon>
        <taxon>Planctomycetota</taxon>
        <taxon>Planctomycetia</taxon>
        <taxon>Planctomycetia incertae sedis</taxon>
        <taxon>Rohdeia</taxon>
    </lineage>
</organism>
<proteinExistence type="predicted"/>
<evidence type="ECO:0000313" key="3">
    <source>
        <dbReference type="EMBL" id="QDU83405.1"/>
    </source>
</evidence>
<feature type="compositionally biased region" description="Basic and acidic residues" evidence="1">
    <location>
        <begin position="30"/>
        <end position="40"/>
    </location>
</feature>
<dbReference type="Proteomes" id="UP000319342">
    <property type="component" value="Chromosome"/>
</dbReference>
<keyword evidence="2" id="KW-1133">Transmembrane helix</keyword>
<reference evidence="3 4" key="1">
    <citation type="submission" date="2019-02" db="EMBL/GenBank/DDBJ databases">
        <title>Deep-cultivation of Planctomycetes and their phenomic and genomic characterization uncovers novel biology.</title>
        <authorList>
            <person name="Wiegand S."/>
            <person name="Jogler M."/>
            <person name="Boedeker C."/>
            <person name="Pinto D."/>
            <person name="Vollmers J."/>
            <person name="Rivas-Marin E."/>
            <person name="Kohn T."/>
            <person name="Peeters S.H."/>
            <person name="Heuer A."/>
            <person name="Rast P."/>
            <person name="Oberbeckmann S."/>
            <person name="Bunk B."/>
            <person name="Jeske O."/>
            <person name="Meyerdierks A."/>
            <person name="Storesund J.E."/>
            <person name="Kallscheuer N."/>
            <person name="Luecker S."/>
            <person name="Lage O.M."/>
            <person name="Pohl T."/>
            <person name="Merkel B.J."/>
            <person name="Hornburger P."/>
            <person name="Mueller R.-W."/>
            <person name="Bruemmer F."/>
            <person name="Labrenz M."/>
            <person name="Spormann A.M."/>
            <person name="Op den Camp H."/>
            <person name="Overmann J."/>
            <person name="Amann R."/>
            <person name="Jetten M.S.M."/>
            <person name="Mascher T."/>
            <person name="Medema M.H."/>
            <person name="Devos D.P."/>
            <person name="Kaster A.-K."/>
            <person name="Ovreas L."/>
            <person name="Rohde M."/>
            <person name="Galperin M.Y."/>
            <person name="Jogler C."/>
        </authorList>
    </citation>
    <scope>NUCLEOTIDE SEQUENCE [LARGE SCALE GENOMIC DNA]</scope>
    <source>
        <strain evidence="3 4">Pla163</strain>
    </source>
</reference>
<keyword evidence="2" id="KW-0812">Transmembrane</keyword>
<evidence type="ECO:0000256" key="2">
    <source>
        <dbReference type="SAM" id="Phobius"/>
    </source>
</evidence>
<name>A0A518CW08_9BACT</name>